<organism evidence="1 2">
    <name type="scientific">Vibrio spartinae</name>
    <dbReference type="NCBI Taxonomy" id="1918945"/>
    <lineage>
        <taxon>Bacteria</taxon>
        <taxon>Pseudomonadati</taxon>
        <taxon>Pseudomonadota</taxon>
        <taxon>Gammaproteobacteria</taxon>
        <taxon>Vibrionales</taxon>
        <taxon>Vibrionaceae</taxon>
        <taxon>Vibrio</taxon>
    </lineage>
</organism>
<evidence type="ECO:0000313" key="1">
    <source>
        <dbReference type="EMBL" id="SIO96564.1"/>
    </source>
</evidence>
<name>A0A1N6MAW1_9VIBR</name>
<gene>
    <name evidence="1" type="ORF">VSP9026_04367</name>
</gene>
<evidence type="ECO:0000313" key="2">
    <source>
        <dbReference type="Proteomes" id="UP000184774"/>
    </source>
</evidence>
<accession>A0A1N6MAW1</accession>
<dbReference type="AlphaFoldDB" id="A0A1N6MAW1"/>
<dbReference type="InterPro" id="IPR019694">
    <property type="entry name" value="Phage_HP1_Orf23"/>
</dbReference>
<evidence type="ECO:0008006" key="3">
    <source>
        <dbReference type="Google" id="ProtNLM"/>
    </source>
</evidence>
<proteinExistence type="predicted"/>
<dbReference type="Pfam" id="PF10758">
    <property type="entry name" value="DUF2586"/>
    <property type="match status" value="1"/>
</dbReference>
<dbReference type="Proteomes" id="UP000184774">
    <property type="component" value="Unassembled WGS sequence"/>
</dbReference>
<protein>
    <recommendedName>
        <fullName evidence="3">Phage tail sheath protein</fullName>
    </recommendedName>
</protein>
<dbReference type="RefSeq" id="WP_235862241.1">
    <property type="nucleotide sequence ID" value="NZ_AP024907.1"/>
</dbReference>
<dbReference type="EMBL" id="FSSB01000032">
    <property type="protein sequence ID" value="SIO96564.1"/>
    <property type="molecule type" value="Genomic_DNA"/>
</dbReference>
<reference evidence="1 2" key="1">
    <citation type="submission" date="2016-12" db="EMBL/GenBank/DDBJ databases">
        <authorList>
            <person name="Song W.-J."/>
            <person name="Kurnit D.M."/>
        </authorList>
    </citation>
    <scope>NUCLEOTIDE SEQUENCE [LARGE SCALE GENOMIC DNA]</scope>
    <source>
        <strain evidence="1 2">CECT 9026</strain>
    </source>
</reference>
<sequence>MAWPTVIINILNMMRGPIPGVEFHFLFVVYGTVAGTERNLIMVDNTTDFADSTFDNIDPVHMLTLKAAQLNGKQNWTAGVIVLDPADSWQAAVFKANETSSFEAVVLDKPDTGTSTLEDAVAFRTELKNKLGREVFMICTLPGINDDSVTGETWAEWLAATVAVPTSIASEYITVVPQVHKENSTVGIYAGRLANGR</sequence>